<dbReference type="RefSeq" id="WP_408978068.1">
    <property type="nucleotide sequence ID" value="NZ_JBJUVG010000018.1"/>
</dbReference>
<comment type="caution">
    <text evidence="2">The sequence shown here is derived from an EMBL/GenBank/DDBJ whole genome shotgun (WGS) entry which is preliminary data.</text>
</comment>
<accession>A0ABW9H0X2</accession>
<organism evidence="2 3">
    <name type="scientific">Peptococcus simiae</name>
    <dbReference type="NCBI Taxonomy" id="1643805"/>
    <lineage>
        <taxon>Bacteria</taxon>
        <taxon>Bacillati</taxon>
        <taxon>Bacillota</taxon>
        <taxon>Clostridia</taxon>
        <taxon>Eubacteriales</taxon>
        <taxon>Peptococcaceae</taxon>
        <taxon>Peptococcus</taxon>
    </lineage>
</organism>
<keyword evidence="1" id="KW-0732">Signal</keyword>
<feature type="signal peptide" evidence="1">
    <location>
        <begin position="1"/>
        <end position="20"/>
    </location>
</feature>
<gene>
    <name evidence="2" type="ORF">ACKQTC_08800</name>
</gene>
<feature type="non-terminal residue" evidence="2">
    <location>
        <position position="257"/>
    </location>
</feature>
<dbReference type="EMBL" id="JBJUVG010000018">
    <property type="protein sequence ID" value="MFM9414463.1"/>
    <property type="molecule type" value="Genomic_DNA"/>
</dbReference>
<evidence type="ECO:0000313" key="3">
    <source>
        <dbReference type="Proteomes" id="UP001631949"/>
    </source>
</evidence>
<proteinExistence type="predicted"/>
<feature type="chain" id="PRO_5045381398" evidence="1">
    <location>
        <begin position="21"/>
        <end position="257"/>
    </location>
</feature>
<name>A0ABW9H0X2_9FIRM</name>
<dbReference type="Proteomes" id="UP001631949">
    <property type="component" value="Unassembled WGS sequence"/>
</dbReference>
<evidence type="ECO:0000313" key="2">
    <source>
        <dbReference type="EMBL" id="MFM9414463.1"/>
    </source>
</evidence>
<reference evidence="2 3" key="1">
    <citation type="journal article" date="2016" name="Int. J. Syst. Evol. Microbiol.">
        <title>Peptococcus simiae sp. nov., isolated from rhesus macaque faeces and emended description of the genus Peptococcus.</title>
        <authorList>
            <person name="Shkoporov A.N."/>
            <person name="Efimov B.A."/>
            <person name="Kondova I."/>
            <person name="Ouwerling B."/>
            <person name="Chaplin A.V."/>
            <person name="Shcherbakova V.A."/>
            <person name="Langermans J.A.M."/>
        </authorList>
    </citation>
    <scope>NUCLEOTIDE SEQUENCE [LARGE SCALE GENOMIC DNA]</scope>
    <source>
        <strain evidence="2 3">M108</strain>
    </source>
</reference>
<evidence type="ECO:0000256" key="1">
    <source>
        <dbReference type="SAM" id="SignalP"/>
    </source>
</evidence>
<protein>
    <submittedName>
        <fullName evidence="2">Uncharacterized protein</fullName>
    </submittedName>
</protein>
<sequence>MLRKKLIAGLTAFTLLFSTAGPVLGPEVAQAADETRSVNIYGFSQGTDKVIIFTKGMKAKDLYRITLKMNNGTEKELDIGQFNRTGEAVIELPVDQYDALKDLRAGDVLLVEVVPDNPPNVKEKDREEKIEESVPLGGVKVKPESMKLEEATIIRDKGSQDLNLRFDRAYKPSDADFVQLIPYDKDGKRLERRDAVTYAITEADLRTRAGYKVFPLRLTPAKGAAYYEIQYVTGNAIVDELTLKVPVGGDFSNPTAL</sequence>
<keyword evidence="3" id="KW-1185">Reference proteome</keyword>